<reference evidence="2 3" key="1">
    <citation type="journal article" date="2019" name="Int. J. Syst. Evol. Microbiol.">
        <title>The Global Catalogue of Microorganisms (GCM) 10K type strain sequencing project: providing services to taxonomists for standard genome sequencing and annotation.</title>
        <authorList>
            <consortium name="The Broad Institute Genomics Platform"/>
            <consortium name="The Broad Institute Genome Sequencing Center for Infectious Disease"/>
            <person name="Wu L."/>
            <person name="Ma J."/>
        </authorList>
    </citation>
    <scope>NUCLEOTIDE SEQUENCE [LARGE SCALE GENOMIC DNA]</scope>
    <source>
        <strain evidence="2 3">JCM 12928</strain>
    </source>
</reference>
<name>A0ABN1GJ21_9CAUL</name>
<evidence type="ECO:0000313" key="2">
    <source>
        <dbReference type="EMBL" id="GAA0612493.1"/>
    </source>
</evidence>
<sequence>MRRLILAAPAALALALSACATAESGPNAYQAEVDRLTATCTDRGGIIAPTGANTGRAPQDYVCQIRGQPARGG</sequence>
<proteinExistence type="predicted"/>
<keyword evidence="1" id="KW-0732">Signal</keyword>
<dbReference type="RefSeq" id="WP_343789661.1">
    <property type="nucleotide sequence ID" value="NZ_BAAAGA010000001.1"/>
</dbReference>
<organism evidence="2 3">
    <name type="scientific">Brevundimonas kwangchunensis</name>
    <dbReference type="NCBI Taxonomy" id="322163"/>
    <lineage>
        <taxon>Bacteria</taxon>
        <taxon>Pseudomonadati</taxon>
        <taxon>Pseudomonadota</taxon>
        <taxon>Alphaproteobacteria</taxon>
        <taxon>Caulobacterales</taxon>
        <taxon>Caulobacteraceae</taxon>
        <taxon>Brevundimonas</taxon>
    </lineage>
</organism>
<evidence type="ECO:0000256" key="1">
    <source>
        <dbReference type="SAM" id="SignalP"/>
    </source>
</evidence>
<accession>A0ABN1GJ21</accession>
<dbReference type="PROSITE" id="PS51257">
    <property type="entry name" value="PROKAR_LIPOPROTEIN"/>
    <property type="match status" value="1"/>
</dbReference>
<feature type="chain" id="PRO_5045114765" description="Hemolysin" evidence="1">
    <location>
        <begin position="23"/>
        <end position="73"/>
    </location>
</feature>
<dbReference type="Proteomes" id="UP001501352">
    <property type="component" value="Unassembled WGS sequence"/>
</dbReference>
<feature type="signal peptide" evidence="1">
    <location>
        <begin position="1"/>
        <end position="22"/>
    </location>
</feature>
<evidence type="ECO:0000313" key="3">
    <source>
        <dbReference type="Proteomes" id="UP001501352"/>
    </source>
</evidence>
<keyword evidence="3" id="KW-1185">Reference proteome</keyword>
<dbReference type="EMBL" id="BAAAGA010000001">
    <property type="protein sequence ID" value="GAA0612493.1"/>
    <property type="molecule type" value="Genomic_DNA"/>
</dbReference>
<comment type="caution">
    <text evidence="2">The sequence shown here is derived from an EMBL/GenBank/DDBJ whole genome shotgun (WGS) entry which is preliminary data.</text>
</comment>
<evidence type="ECO:0008006" key="4">
    <source>
        <dbReference type="Google" id="ProtNLM"/>
    </source>
</evidence>
<protein>
    <recommendedName>
        <fullName evidence="4">Hemolysin</fullName>
    </recommendedName>
</protein>
<gene>
    <name evidence="2" type="ORF">GCM10009422_04290</name>
</gene>